<gene>
    <name evidence="1" type="ORF">Tci_044481</name>
</gene>
<dbReference type="EMBL" id="BKCJ010006505">
    <property type="protein sequence ID" value="GEU72503.1"/>
    <property type="molecule type" value="Genomic_DNA"/>
</dbReference>
<reference evidence="1" key="1">
    <citation type="journal article" date="2019" name="Sci. Rep.">
        <title>Draft genome of Tanacetum cinerariifolium, the natural source of mosquito coil.</title>
        <authorList>
            <person name="Yamashiro T."/>
            <person name="Shiraishi A."/>
            <person name="Satake H."/>
            <person name="Nakayama K."/>
        </authorList>
    </citation>
    <scope>NUCLEOTIDE SEQUENCE</scope>
</reference>
<evidence type="ECO:0000313" key="1">
    <source>
        <dbReference type="EMBL" id="GEU72503.1"/>
    </source>
</evidence>
<feature type="non-terminal residue" evidence="1">
    <location>
        <position position="81"/>
    </location>
</feature>
<proteinExistence type="predicted"/>
<dbReference type="AlphaFoldDB" id="A0A6L2MEU4"/>
<protein>
    <submittedName>
        <fullName evidence="1">Uncharacterized protein</fullName>
    </submittedName>
</protein>
<comment type="caution">
    <text evidence="1">The sequence shown here is derived from an EMBL/GenBank/DDBJ whole genome shotgun (WGS) entry which is preliminary data.</text>
</comment>
<organism evidence="1">
    <name type="scientific">Tanacetum cinerariifolium</name>
    <name type="common">Dalmatian daisy</name>
    <name type="synonym">Chrysanthemum cinerariifolium</name>
    <dbReference type="NCBI Taxonomy" id="118510"/>
    <lineage>
        <taxon>Eukaryota</taxon>
        <taxon>Viridiplantae</taxon>
        <taxon>Streptophyta</taxon>
        <taxon>Embryophyta</taxon>
        <taxon>Tracheophyta</taxon>
        <taxon>Spermatophyta</taxon>
        <taxon>Magnoliopsida</taxon>
        <taxon>eudicotyledons</taxon>
        <taxon>Gunneridae</taxon>
        <taxon>Pentapetalae</taxon>
        <taxon>asterids</taxon>
        <taxon>campanulids</taxon>
        <taxon>Asterales</taxon>
        <taxon>Asteraceae</taxon>
        <taxon>Asteroideae</taxon>
        <taxon>Anthemideae</taxon>
        <taxon>Anthemidinae</taxon>
        <taxon>Tanacetum</taxon>
    </lineage>
</organism>
<name>A0A6L2MEU4_TANCI</name>
<accession>A0A6L2MEU4</accession>
<sequence>MESGDWRMSILADSSMASSFHPGFVEECVEVVRTWRLPFHLVLCTWFLQDAIDNELYISFCKGGDIASKYDFMSSILILFF</sequence>